<evidence type="ECO:0000256" key="4">
    <source>
        <dbReference type="ARBA" id="ARBA00022989"/>
    </source>
</evidence>
<keyword evidence="12" id="KW-1185">Reference proteome</keyword>
<dbReference type="PANTHER" id="PTHR19944:SF65">
    <property type="entry name" value="HLA CLASS II HISTOCOMPATIBILITY ANTIGEN, DM BETA CHAIN"/>
    <property type="match status" value="1"/>
</dbReference>
<gene>
    <name evidence="11" type="primary">Hladmb</name>
    <name evidence="11" type="ORF">RHICYA_R03842</name>
</gene>
<name>A0A7L1N3C3_RHICY</name>
<evidence type="ECO:0000259" key="10">
    <source>
        <dbReference type="PROSITE" id="PS50835"/>
    </source>
</evidence>
<keyword evidence="5" id="KW-1064">Adaptive immunity</keyword>
<dbReference type="InterPro" id="IPR050160">
    <property type="entry name" value="MHC/Immunoglobulin"/>
</dbReference>
<dbReference type="OrthoDB" id="10043043at2759"/>
<keyword evidence="2 9" id="KW-0812">Transmembrane</keyword>
<dbReference type="GO" id="GO:0002504">
    <property type="term" value="P:antigen processing and presentation of peptide or polysaccharide antigen via MHC class II"/>
    <property type="evidence" value="ECO:0007669"/>
    <property type="project" value="UniProtKB-KW"/>
</dbReference>
<dbReference type="PROSITE" id="PS50835">
    <property type="entry name" value="IG_LIKE"/>
    <property type="match status" value="1"/>
</dbReference>
<evidence type="ECO:0000256" key="9">
    <source>
        <dbReference type="SAM" id="Phobius"/>
    </source>
</evidence>
<dbReference type="SMART" id="SM00407">
    <property type="entry name" value="IGc1"/>
    <property type="match status" value="1"/>
</dbReference>
<dbReference type="InterPro" id="IPR011162">
    <property type="entry name" value="MHC_I/II-like_Ag-recog"/>
</dbReference>
<feature type="non-terminal residue" evidence="11">
    <location>
        <position position="256"/>
    </location>
</feature>
<comment type="subcellular location">
    <subcellularLocation>
        <location evidence="1">Membrane</location>
        <topology evidence="1">Single-pass type I membrane protein</topology>
    </subcellularLocation>
</comment>
<feature type="domain" description="Ig-like" evidence="10">
    <location>
        <begin position="111"/>
        <end position="200"/>
    </location>
</feature>
<dbReference type="PROSITE" id="PS51257">
    <property type="entry name" value="PROKAR_LIPOPROTEIN"/>
    <property type="match status" value="1"/>
</dbReference>
<organism evidence="11 12">
    <name type="scientific">Rhinopomastus cyanomelas</name>
    <name type="common">Common scimitarbill</name>
    <dbReference type="NCBI Taxonomy" id="113115"/>
    <lineage>
        <taxon>Eukaryota</taxon>
        <taxon>Metazoa</taxon>
        <taxon>Chordata</taxon>
        <taxon>Craniata</taxon>
        <taxon>Vertebrata</taxon>
        <taxon>Euteleostomi</taxon>
        <taxon>Archelosauria</taxon>
        <taxon>Archosauria</taxon>
        <taxon>Dinosauria</taxon>
        <taxon>Saurischia</taxon>
        <taxon>Theropoda</taxon>
        <taxon>Coelurosauria</taxon>
        <taxon>Aves</taxon>
        <taxon>Neognathae</taxon>
        <taxon>Neoaves</taxon>
        <taxon>Telluraves</taxon>
        <taxon>Coraciimorphae</taxon>
        <taxon>Bucerotiformes</taxon>
        <taxon>Rhinopomastidae</taxon>
        <taxon>Rhinopomastus</taxon>
    </lineage>
</organism>
<dbReference type="InterPro" id="IPR013783">
    <property type="entry name" value="Ig-like_fold"/>
</dbReference>
<accession>A0A7L1N3C3</accession>
<dbReference type="PANTHER" id="PTHR19944">
    <property type="entry name" value="MHC CLASS II-RELATED"/>
    <property type="match status" value="1"/>
</dbReference>
<evidence type="ECO:0000256" key="3">
    <source>
        <dbReference type="ARBA" id="ARBA00022859"/>
    </source>
</evidence>
<sequence length="256" mass="27781">MRPPPSSMSSLPAAGAFVMQLASSCPLAPNGSSLGLDLILFFNKNRLVCYEPGGHQFIPCGQGLLQEASVLLASALNNDSAWLQRAQGHRRACSQLATTYWEATGLRKVPPQLRIIPSQQGEGDPSVLLSCFVWGFYPPEISVQWLHNGVPFPLQDPQGPPVVSSGDWSYQCQVTLEVMPQPGDTYSCWVQHPSLEEPLLQHWSPGWSPRLKLMVALATVVLAVGLGVFIAGVYWYQLRPLGAGYGPLPGDNYPSG</sequence>
<evidence type="ECO:0000256" key="6">
    <source>
        <dbReference type="ARBA" id="ARBA00023136"/>
    </source>
</evidence>
<evidence type="ECO:0000256" key="7">
    <source>
        <dbReference type="ARBA" id="ARBA00023180"/>
    </source>
</evidence>
<dbReference type="InterPro" id="IPR003006">
    <property type="entry name" value="Ig/MHC_CS"/>
</dbReference>
<keyword evidence="3" id="KW-0391">Immunity</keyword>
<keyword evidence="7" id="KW-0325">Glycoprotein</keyword>
<evidence type="ECO:0000313" key="12">
    <source>
        <dbReference type="Proteomes" id="UP000565785"/>
    </source>
</evidence>
<evidence type="ECO:0000256" key="5">
    <source>
        <dbReference type="ARBA" id="ARBA00023130"/>
    </source>
</evidence>
<keyword evidence="8" id="KW-0491">MHC II</keyword>
<keyword evidence="4 9" id="KW-1133">Transmembrane helix</keyword>
<dbReference type="Gene3D" id="3.10.320.10">
    <property type="entry name" value="Class II Histocompatibility Antigen, M Beta Chain, Chain B, domain 1"/>
    <property type="match status" value="1"/>
</dbReference>
<dbReference type="SUPFAM" id="SSF48726">
    <property type="entry name" value="Immunoglobulin"/>
    <property type="match status" value="1"/>
</dbReference>
<dbReference type="Gene3D" id="2.60.40.10">
    <property type="entry name" value="Immunoglobulins"/>
    <property type="match status" value="1"/>
</dbReference>
<dbReference type="SUPFAM" id="SSF54452">
    <property type="entry name" value="MHC antigen-recognition domain"/>
    <property type="match status" value="1"/>
</dbReference>
<dbReference type="EMBL" id="VXBP01002566">
    <property type="protein sequence ID" value="NXN94301.1"/>
    <property type="molecule type" value="Genomic_DNA"/>
</dbReference>
<comment type="caution">
    <text evidence="11">The sequence shown here is derived from an EMBL/GenBank/DDBJ whole genome shotgun (WGS) entry which is preliminary data.</text>
</comment>
<keyword evidence="6 9" id="KW-0472">Membrane</keyword>
<dbReference type="CDD" id="cd21002">
    <property type="entry name" value="IgC1_MHC_II_beta_HLA-DM"/>
    <property type="match status" value="1"/>
</dbReference>
<dbReference type="PROSITE" id="PS00290">
    <property type="entry name" value="IG_MHC"/>
    <property type="match status" value="1"/>
</dbReference>
<dbReference type="InterPro" id="IPR007110">
    <property type="entry name" value="Ig-like_dom"/>
</dbReference>
<dbReference type="InterPro" id="IPR014745">
    <property type="entry name" value="MHC_II_a/b_N"/>
</dbReference>
<dbReference type="GO" id="GO:0002250">
    <property type="term" value="P:adaptive immune response"/>
    <property type="evidence" value="ECO:0007669"/>
    <property type="project" value="UniProtKB-KW"/>
</dbReference>
<evidence type="ECO:0000256" key="8">
    <source>
        <dbReference type="ARBA" id="ARBA00023182"/>
    </source>
</evidence>
<dbReference type="Pfam" id="PF07654">
    <property type="entry name" value="C1-set"/>
    <property type="match status" value="1"/>
</dbReference>
<reference evidence="11 12" key="1">
    <citation type="submission" date="2019-09" db="EMBL/GenBank/DDBJ databases">
        <title>Bird 10,000 Genomes (B10K) Project - Family phase.</title>
        <authorList>
            <person name="Zhang G."/>
        </authorList>
    </citation>
    <scope>NUCLEOTIDE SEQUENCE [LARGE SCALE GENOMIC DNA]</scope>
    <source>
        <strain evidence="11">B10K-DU-002-35</strain>
        <tissue evidence="11">Muscle</tissue>
    </source>
</reference>
<feature type="transmembrane region" description="Helical" evidence="9">
    <location>
        <begin position="213"/>
        <end position="236"/>
    </location>
</feature>
<evidence type="ECO:0000256" key="2">
    <source>
        <dbReference type="ARBA" id="ARBA00022692"/>
    </source>
</evidence>
<dbReference type="AlphaFoldDB" id="A0A7L1N3C3"/>
<dbReference type="InterPro" id="IPR003597">
    <property type="entry name" value="Ig_C1-set"/>
</dbReference>
<evidence type="ECO:0000313" key="11">
    <source>
        <dbReference type="EMBL" id="NXN94301.1"/>
    </source>
</evidence>
<dbReference type="GO" id="GO:0042613">
    <property type="term" value="C:MHC class II protein complex"/>
    <property type="evidence" value="ECO:0007669"/>
    <property type="project" value="UniProtKB-KW"/>
</dbReference>
<proteinExistence type="predicted"/>
<dbReference type="Proteomes" id="UP000565785">
    <property type="component" value="Unassembled WGS sequence"/>
</dbReference>
<evidence type="ECO:0000256" key="1">
    <source>
        <dbReference type="ARBA" id="ARBA00004479"/>
    </source>
</evidence>
<protein>
    <submittedName>
        <fullName evidence="11">DMB protein</fullName>
    </submittedName>
</protein>
<dbReference type="InterPro" id="IPR036179">
    <property type="entry name" value="Ig-like_dom_sf"/>
</dbReference>
<feature type="non-terminal residue" evidence="11">
    <location>
        <position position="1"/>
    </location>
</feature>